<feature type="domain" description="CHK kinase-like" evidence="1">
    <location>
        <begin position="56"/>
        <end position="252"/>
    </location>
</feature>
<dbReference type="PANTHER" id="PTHR11012">
    <property type="entry name" value="PROTEIN KINASE-LIKE DOMAIN-CONTAINING"/>
    <property type="match status" value="1"/>
</dbReference>
<dbReference type="Pfam" id="PF02958">
    <property type="entry name" value="EcKL"/>
    <property type="match status" value="1"/>
</dbReference>
<evidence type="ECO:0000313" key="2">
    <source>
        <dbReference type="EMBL" id="CAL4179513.1"/>
    </source>
</evidence>
<dbReference type="InterPro" id="IPR011009">
    <property type="entry name" value="Kinase-like_dom_sf"/>
</dbReference>
<accession>A0AAV2SDC6</accession>
<dbReference type="InterPro" id="IPR015897">
    <property type="entry name" value="CHK_kinase-like"/>
</dbReference>
<name>A0AAV2SDC6_MEGNR</name>
<dbReference type="EMBL" id="CAXKWB010057508">
    <property type="protein sequence ID" value="CAL4179513.1"/>
    <property type="molecule type" value="Genomic_DNA"/>
</dbReference>
<evidence type="ECO:0000313" key="3">
    <source>
        <dbReference type="Proteomes" id="UP001497623"/>
    </source>
</evidence>
<dbReference type="AlphaFoldDB" id="A0AAV2SDC6"/>
<dbReference type="SMART" id="SM00587">
    <property type="entry name" value="CHK"/>
    <property type="match status" value="1"/>
</dbReference>
<protein>
    <recommendedName>
        <fullName evidence="1">CHK kinase-like domain-containing protein</fullName>
    </recommendedName>
</protein>
<dbReference type="SUPFAM" id="SSF56112">
    <property type="entry name" value="Protein kinase-like (PK-like)"/>
    <property type="match status" value="1"/>
</dbReference>
<organism evidence="2 3">
    <name type="scientific">Meganyctiphanes norvegica</name>
    <name type="common">Northern krill</name>
    <name type="synonym">Thysanopoda norvegica</name>
    <dbReference type="NCBI Taxonomy" id="48144"/>
    <lineage>
        <taxon>Eukaryota</taxon>
        <taxon>Metazoa</taxon>
        <taxon>Ecdysozoa</taxon>
        <taxon>Arthropoda</taxon>
        <taxon>Crustacea</taxon>
        <taxon>Multicrustacea</taxon>
        <taxon>Malacostraca</taxon>
        <taxon>Eumalacostraca</taxon>
        <taxon>Eucarida</taxon>
        <taxon>Euphausiacea</taxon>
        <taxon>Euphausiidae</taxon>
        <taxon>Meganyctiphanes</taxon>
    </lineage>
</organism>
<proteinExistence type="predicted"/>
<reference evidence="2 3" key="1">
    <citation type="submission" date="2024-05" db="EMBL/GenBank/DDBJ databases">
        <authorList>
            <person name="Wallberg A."/>
        </authorList>
    </citation>
    <scope>NUCLEOTIDE SEQUENCE [LARGE SCALE GENOMIC DNA]</scope>
</reference>
<dbReference type="Proteomes" id="UP001497623">
    <property type="component" value="Unassembled WGS sequence"/>
</dbReference>
<keyword evidence="3" id="KW-1185">Reference proteome</keyword>
<dbReference type="InterPro" id="IPR004119">
    <property type="entry name" value="EcKL"/>
</dbReference>
<comment type="caution">
    <text evidence="2">The sequence shown here is derived from an EMBL/GenBank/DDBJ whole genome shotgun (WGS) entry which is preliminary data.</text>
</comment>
<dbReference type="Gene3D" id="3.90.1200.10">
    <property type="match status" value="1"/>
</dbReference>
<sequence>MQQMFKYNKLDLNELLLYSNLMNDFQRFQVSRTNEKVCINTPGFVYGKWTNKQFVLVMENMKPQGYGQNPKEKSFNLHQAKLGLEQVARLHAVSYAYDKEHNLLNLYPSYDFDTIKELQTVGYDKMLDACIAFLKGREGTEEIVKKISSIKSKFVKKASEGFSYDTKVKCLIHADCWNNNFLFKADIDENGNETFINSEKMLVLDFQSLHWNTPMFDLCMYIYRSTTPQFRKKHLEELLIYYYSTFTDILTKLKCEESIWTYDEFKSEYDRVFPWRLQFAIDSAIIQSEAMKEMTLGKSDPGPSGPMWTKIKAAAAKLIMPLFMHPVVCEMMFGGMVKPLTKELIEDKNKFYCDWMFDVLLEAEENGIFDESRY</sequence>
<dbReference type="PANTHER" id="PTHR11012:SF58">
    <property type="entry name" value="CHK KINASE-LIKE DOMAIN-CONTAINING PROTEIN"/>
    <property type="match status" value="1"/>
</dbReference>
<gene>
    <name evidence="2" type="ORF">MNOR_LOCUS35191</name>
</gene>
<evidence type="ECO:0000259" key="1">
    <source>
        <dbReference type="SMART" id="SM00587"/>
    </source>
</evidence>